<sequence length="57" mass="6376">KIPLPPLRSAPAFLSRSLPNSIFTGTRSTTAPLRCGDLRWANKHARDFRDLAIQSEQ</sequence>
<gene>
    <name evidence="1" type="primary">CU459095.1</name>
</gene>
<name>A0A1A8SMV9_9TELE</name>
<evidence type="ECO:0000313" key="1">
    <source>
        <dbReference type="EMBL" id="SBS19547.1"/>
    </source>
</evidence>
<reference evidence="1" key="1">
    <citation type="submission" date="2016-05" db="EMBL/GenBank/DDBJ databases">
        <authorList>
            <person name="Lavstsen T."/>
            <person name="Jespersen J.S."/>
        </authorList>
    </citation>
    <scope>NUCLEOTIDE SEQUENCE</scope>
    <source>
        <tissue evidence="1">Brain</tissue>
    </source>
</reference>
<accession>A0A1A8SMV9</accession>
<dbReference type="EMBL" id="HAEI01017078">
    <property type="protein sequence ID" value="SBS19547.1"/>
    <property type="molecule type" value="Transcribed_RNA"/>
</dbReference>
<protein>
    <submittedName>
        <fullName evidence="1">Uncharacterized protein</fullName>
    </submittedName>
</protein>
<reference evidence="1" key="2">
    <citation type="submission" date="2016-06" db="EMBL/GenBank/DDBJ databases">
        <title>The genome of a short-lived fish provides insights into sex chromosome evolution and the genetic control of aging.</title>
        <authorList>
            <person name="Reichwald K."/>
            <person name="Felder M."/>
            <person name="Petzold A."/>
            <person name="Koch P."/>
            <person name="Groth M."/>
            <person name="Platzer M."/>
        </authorList>
    </citation>
    <scope>NUCLEOTIDE SEQUENCE</scope>
    <source>
        <tissue evidence="1">Brain</tissue>
    </source>
</reference>
<feature type="non-terminal residue" evidence="1">
    <location>
        <position position="1"/>
    </location>
</feature>
<organism evidence="1">
    <name type="scientific">Nothobranchius rachovii</name>
    <name type="common">bluefin notho</name>
    <dbReference type="NCBI Taxonomy" id="451742"/>
    <lineage>
        <taxon>Eukaryota</taxon>
        <taxon>Metazoa</taxon>
        <taxon>Chordata</taxon>
        <taxon>Craniata</taxon>
        <taxon>Vertebrata</taxon>
        <taxon>Euteleostomi</taxon>
        <taxon>Actinopterygii</taxon>
        <taxon>Neopterygii</taxon>
        <taxon>Teleostei</taxon>
        <taxon>Neoteleostei</taxon>
        <taxon>Acanthomorphata</taxon>
        <taxon>Ovalentaria</taxon>
        <taxon>Atherinomorphae</taxon>
        <taxon>Cyprinodontiformes</taxon>
        <taxon>Nothobranchiidae</taxon>
        <taxon>Nothobranchius</taxon>
    </lineage>
</organism>
<proteinExistence type="predicted"/>
<dbReference type="AlphaFoldDB" id="A0A1A8SMV9"/>